<dbReference type="SUPFAM" id="SSF56801">
    <property type="entry name" value="Acetyl-CoA synthetase-like"/>
    <property type="match status" value="1"/>
</dbReference>
<dbReference type="AlphaFoldDB" id="A0A512E187"/>
<evidence type="ECO:0000313" key="8">
    <source>
        <dbReference type="EMBL" id="GEO42513.1"/>
    </source>
</evidence>
<dbReference type="GO" id="GO:0003987">
    <property type="term" value="F:acetate-CoA ligase activity"/>
    <property type="evidence" value="ECO:0007669"/>
    <property type="project" value="UniProtKB-EC"/>
</dbReference>
<gene>
    <name evidence="8" type="ORF">SAE02_66610</name>
</gene>
<evidence type="ECO:0000256" key="5">
    <source>
        <dbReference type="ARBA" id="ARBA00022990"/>
    </source>
</evidence>
<dbReference type="Proteomes" id="UP000321523">
    <property type="component" value="Unassembled WGS sequence"/>
</dbReference>
<dbReference type="InterPro" id="IPR025110">
    <property type="entry name" value="AMP-bd_C"/>
</dbReference>
<evidence type="ECO:0000259" key="7">
    <source>
        <dbReference type="Pfam" id="PF13193"/>
    </source>
</evidence>
<keyword evidence="9" id="KW-1185">Reference proteome</keyword>
<feature type="domain" description="AMP-binding enzyme C-terminal" evidence="7">
    <location>
        <begin position="483"/>
        <end position="561"/>
    </location>
</feature>
<dbReference type="Gene3D" id="3.40.50.12780">
    <property type="entry name" value="N-terminal domain of ligase-like"/>
    <property type="match status" value="1"/>
</dbReference>
<accession>A0A512E187</accession>
<dbReference type="Pfam" id="PF13193">
    <property type="entry name" value="AMP-binding_C"/>
    <property type="match status" value="1"/>
</dbReference>
<evidence type="ECO:0000256" key="1">
    <source>
        <dbReference type="ARBA" id="ARBA00013275"/>
    </source>
</evidence>
<dbReference type="InterPro" id="IPR020845">
    <property type="entry name" value="AMP-binding_CS"/>
</dbReference>
<protein>
    <recommendedName>
        <fullName evidence="1">acetate--CoA ligase</fullName>
        <ecNumber evidence="1">6.2.1.1</ecNumber>
    </recommendedName>
</protein>
<keyword evidence="4" id="KW-0067">ATP-binding</keyword>
<reference evidence="8 9" key="1">
    <citation type="submission" date="2019-07" db="EMBL/GenBank/DDBJ databases">
        <title>Whole genome shotgun sequence of Skermanella aerolata NBRC 106429.</title>
        <authorList>
            <person name="Hosoyama A."/>
            <person name="Uohara A."/>
            <person name="Ohji S."/>
            <person name="Ichikawa N."/>
        </authorList>
    </citation>
    <scope>NUCLEOTIDE SEQUENCE [LARGE SCALE GENOMIC DNA]</scope>
    <source>
        <strain evidence="8 9">NBRC 106429</strain>
    </source>
</reference>
<evidence type="ECO:0000259" key="6">
    <source>
        <dbReference type="Pfam" id="PF00501"/>
    </source>
</evidence>
<dbReference type="GO" id="GO:0006085">
    <property type="term" value="P:acetyl-CoA biosynthetic process"/>
    <property type="evidence" value="ECO:0007669"/>
    <property type="project" value="TreeGrafter"/>
</dbReference>
<dbReference type="PANTHER" id="PTHR24095">
    <property type="entry name" value="ACETYL-COENZYME A SYNTHETASE"/>
    <property type="match status" value="1"/>
</dbReference>
<evidence type="ECO:0000313" key="9">
    <source>
        <dbReference type="Proteomes" id="UP000321523"/>
    </source>
</evidence>
<name>A0A512E187_9PROT</name>
<keyword evidence="5" id="KW-0007">Acetylation</keyword>
<dbReference type="Gene3D" id="3.30.300.30">
    <property type="match status" value="1"/>
</dbReference>
<dbReference type="InterPro" id="IPR045851">
    <property type="entry name" value="AMP-bd_C_sf"/>
</dbReference>
<organism evidence="8 9">
    <name type="scientific">Skermanella aerolata</name>
    <dbReference type="NCBI Taxonomy" id="393310"/>
    <lineage>
        <taxon>Bacteria</taxon>
        <taxon>Pseudomonadati</taxon>
        <taxon>Pseudomonadota</taxon>
        <taxon>Alphaproteobacteria</taxon>
        <taxon>Rhodospirillales</taxon>
        <taxon>Azospirillaceae</taxon>
        <taxon>Skermanella</taxon>
    </lineage>
</organism>
<dbReference type="InterPro" id="IPR042099">
    <property type="entry name" value="ANL_N_sf"/>
</dbReference>
<dbReference type="GO" id="GO:0005524">
    <property type="term" value="F:ATP binding"/>
    <property type="evidence" value="ECO:0007669"/>
    <property type="project" value="UniProtKB-KW"/>
</dbReference>
<keyword evidence="2 8" id="KW-0436">Ligase</keyword>
<dbReference type="PANTHER" id="PTHR24095:SF14">
    <property type="entry name" value="ACETYL-COENZYME A SYNTHETASE 1"/>
    <property type="match status" value="1"/>
</dbReference>
<proteinExistence type="predicted"/>
<dbReference type="Pfam" id="PF00501">
    <property type="entry name" value="AMP-binding"/>
    <property type="match status" value="1"/>
</dbReference>
<feature type="domain" description="AMP-dependent synthetase/ligase" evidence="6">
    <location>
        <begin position="63"/>
        <end position="433"/>
    </location>
</feature>
<evidence type="ECO:0000256" key="4">
    <source>
        <dbReference type="ARBA" id="ARBA00022840"/>
    </source>
</evidence>
<dbReference type="PROSITE" id="PS00455">
    <property type="entry name" value="AMP_BINDING"/>
    <property type="match status" value="1"/>
</dbReference>
<keyword evidence="3" id="KW-0547">Nucleotide-binding</keyword>
<dbReference type="InterPro" id="IPR000873">
    <property type="entry name" value="AMP-dep_synth/lig_dom"/>
</dbReference>
<comment type="caution">
    <text evidence="8">The sequence shown here is derived from an EMBL/GenBank/DDBJ whole genome shotgun (WGS) entry which is preliminary data.</text>
</comment>
<sequence>MPLETIHKTTGKQSVAPNLWDYEEVRAGFTWDAARGELDGLPGGGLNIAHEAVDRHLIQGGGERLAVRWLGKDGTVRDFRYRDLAELTNRFANVLRGLGVEKGGRVFSLLGRIPELYIVALGTLKIGGVFSPLFSAFGPEPVRARMEIGDARVLVTTETFYRRKVASWRSELPGLRHVLLVNDPEMPLIEGTSDFTDAMAAASPEFDIVPTGAEDMALLHFTSGTTGRPKGAVHVHEAVVAHHITGKYALDLHAGDVFWCTADPGWVTGTSYGIVAPLTNGVTMIVDEADFDAERWYRILQDQGVTVWYTAPTAIRMLMKVGAEIAHKYDLSAVRFMASVGEPLNPEAVIWSQQTFGRTFHDNWWQTETGGIMIANYASMDIRPGSMGRPLPGVEAAVVERVAGGGVKPLDRPMATGELALKSGWPSMFRGYLHEDERYAKCFAGGWYLTGDLAMRDADGYFWFVGRTDDVIKSSGHLIGPFEVESALMEHPAVAEAGVIGKPDPMAGEIVKAFVALKPGHEPGEALRKELLGHARRRLGPAVAPKEIDFRTNLPRTRSGKIMRRLLKARELGLPEGDLSTLESDES</sequence>
<evidence type="ECO:0000256" key="2">
    <source>
        <dbReference type="ARBA" id="ARBA00022598"/>
    </source>
</evidence>
<dbReference type="EC" id="6.2.1.1" evidence="1"/>
<evidence type="ECO:0000256" key="3">
    <source>
        <dbReference type="ARBA" id="ARBA00022741"/>
    </source>
</evidence>
<dbReference type="EMBL" id="BJYZ01000043">
    <property type="protein sequence ID" value="GEO42513.1"/>
    <property type="molecule type" value="Genomic_DNA"/>
</dbReference>
<dbReference type="OrthoDB" id="4471305at2"/>
<dbReference type="NCBIfam" id="NF003313">
    <property type="entry name" value="PRK04319.1"/>
    <property type="match status" value="1"/>
</dbReference>
<dbReference type="RefSeq" id="WP_044436254.1">
    <property type="nucleotide sequence ID" value="NZ_BJYZ01000043.1"/>
</dbReference>